<gene>
    <name evidence="1" type="ordered locus">Dd1591_2465</name>
</gene>
<dbReference type="Proteomes" id="UP000002735">
    <property type="component" value="Chromosome"/>
</dbReference>
<evidence type="ECO:0000313" key="1">
    <source>
        <dbReference type="EMBL" id="ACT07305.1"/>
    </source>
</evidence>
<reference evidence="1 2" key="1">
    <citation type="submission" date="2009-06" db="EMBL/GenBank/DDBJ databases">
        <title>Complete sequence of Dickeya zeae Ech1591.</title>
        <authorList>
            <consortium name="US DOE Joint Genome Institute"/>
            <person name="Lucas S."/>
            <person name="Copeland A."/>
            <person name="Lapidus A."/>
            <person name="Glavina del Rio T."/>
            <person name="Tice H."/>
            <person name="Bruce D."/>
            <person name="Goodwin L."/>
            <person name="Pitluck S."/>
            <person name="Chertkov O."/>
            <person name="Brettin T."/>
            <person name="Detter J.C."/>
            <person name="Han C."/>
            <person name="Larimer F."/>
            <person name="Land M."/>
            <person name="Hauser L."/>
            <person name="Kyrpides N."/>
            <person name="Ovchinnikova G."/>
            <person name="Balakrishnan V."/>
            <person name="Glasner J."/>
            <person name="Perna N.T."/>
        </authorList>
    </citation>
    <scope>NUCLEOTIDE SEQUENCE [LARGE SCALE GENOMIC DNA]</scope>
    <source>
        <strain evidence="1 2">Ech1591</strain>
    </source>
</reference>
<sequence length="83" mass="9267">MCDLLISDFHIGERKAFRLSFVLETDANKDSQNFKISIIATGFSPVAELLLTDKFQISPTATLMAQYTDRRISAAVVTIGEKR</sequence>
<dbReference type="GeneID" id="45080536"/>
<accession>C6CL57</accession>
<dbReference type="EMBL" id="CP001655">
    <property type="protein sequence ID" value="ACT07305.1"/>
    <property type="molecule type" value="Genomic_DNA"/>
</dbReference>
<organism evidence="1 2">
    <name type="scientific">Dickeya chrysanthemi (strain Ech1591)</name>
    <name type="common">Dickeya zeae (strain Ech1591)</name>
    <dbReference type="NCBI Taxonomy" id="561229"/>
    <lineage>
        <taxon>Bacteria</taxon>
        <taxon>Pseudomonadati</taxon>
        <taxon>Pseudomonadota</taxon>
        <taxon>Gammaproteobacteria</taxon>
        <taxon>Enterobacterales</taxon>
        <taxon>Pectobacteriaceae</taxon>
        <taxon>Dickeya</taxon>
    </lineage>
</organism>
<protein>
    <submittedName>
        <fullName evidence="1">Uncharacterized protein</fullName>
    </submittedName>
</protein>
<proteinExistence type="predicted"/>
<dbReference type="HOGENOM" id="CLU_2537179_0_0_6"/>
<dbReference type="AlphaFoldDB" id="C6CL57"/>
<dbReference type="STRING" id="561229.Dd1591_2465"/>
<dbReference type="RefSeq" id="WP_012770167.1">
    <property type="nucleotide sequence ID" value="NC_012912.1"/>
</dbReference>
<evidence type="ECO:0000313" key="2">
    <source>
        <dbReference type="Proteomes" id="UP000002735"/>
    </source>
</evidence>
<name>C6CL57_DICC1</name>
<dbReference type="KEGG" id="dze:Dd1591_2465"/>